<evidence type="ECO:0008006" key="3">
    <source>
        <dbReference type="Google" id="ProtNLM"/>
    </source>
</evidence>
<dbReference type="Proteomes" id="UP000051160">
    <property type="component" value="Unassembled WGS sequence"/>
</dbReference>
<proteinExistence type="predicted"/>
<evidence type="ECO:0000313" key="2">
    <source>
        <dbReference type="Proteomes" id="UP000051160"/>
    </source>
</evidence>
<dbReference type="PATRIC" id="fig|1423776.4.peg.2277"/>
<dbReference type="AlphaFoldDB" id="A0A0R1LUM9"/>
<comment type="caution">
    <text evidence="1">The sequence shown here is derived from an EMBL/GenBank/DDBJ whole genome shotgun (WGS) entry which is preliminary data.</text>
</comment>
<protein>
    <recommendedName>
        <fullName evidence="3">DUF2785 domain-containing protein</fullName>
    </recommendedName>
</protein>
<dbReference type="EMBL" id="AZEE01000010">
    <property type="protein sequence ID" value="KRK99430.1"/>
    <property type="molecule type" value="Genomic_DNA"/>
</dbReference>
<name>A0A0R1LUM9_9LACO</name>
<sequence length="326" mass="37770">MEANNQIEAYRLQLKEIRAQVNAGELYQSLSTQLEQIIAQVTPEEPTELTLPDDDDGIKAMLIQFNEQLHQEQLASVSDQEVLQLLRHIGSPDPHVRDKGVYFLFNDLIQQHLLSEQQMVMMVRYLTSDTVLFAHILEPENDAVYQRAFAVLILSVLMYADRAGYHFMTQPLVNQVVDQLALYLVLETDTRGFIDMNGWAHAYTHIGNLLDELSERAQLTRADKLFLMALLIERYKRLDGALIFGEPQRLAGYLARITNKNKLYAEYLLKQLKRWRQQLVVVQTQESQAGWNQIYNRGRLIEAMIIRHDFSQSIMQYLNSVIDFLA</sequence>
<dbReference type="Pfam" id="PF10978">
    <property type="entry name" value="DUF2785"/>
    <property type="match status" value="1"/>
</dbReference>
<dbReference type="OrthoDB" id="7619731at2"/>
<evidence type="ECO:0000313" key="1">
    <source>
        <dbReference type="EMBL" id="KRK99430.1"/>
    </source>
</evidence>
<dbReference type="InterPro" id="IPR021247">
    <property type="entry name" value="DUF2785"/>
</dbReference>
<keyword evidence="2" id="KW-1185">Reference proteome</keyword>
<gene>
    <name evidence="1" type="ORF">FD04_GL002247</name>
</gene>
<dbReference type="RefSeq" id="WP_056946448.1">
    <property type="nucleotide sequence ID" value="NZ_AZEE01000010.1"/>
</dbReference>
<accession>A0A0R1LUM9</accession>
<reference evidence="1 2" key="1">
    <citation type="journal article" date="2015" name="Genome Announc.">
        <title>Expanding the biotechnology potential of lactobacilli through comparative genomics of 213 strains and associated genera.</title>
        <authorList>
            <person name="Sun Z."/>
            <person name="Harris H.M."/>
            <person name="McCann A."/>
            <person name="Guo C."/>
            <person name="Argimon S."/>
            <person name="Zhang W."/>
            <person name="Yang X."/>
            <person name="Jeffery I.B."/>
            <person name="Cooney J.C."/>
            <person name="Kagawa T.F."/>
            <person name="Liu W."/>
            <person name="Song Y."/>
            <person name="Salvetti E."/>
            <person name="Wrobel A."/>
            <person name="Rasinkangas P."/>
            <person name="Parkhill J."/>
            <person name="Rea M.C."/>
            <person name="O'Sullivan O."/>
            <person name="Ritari J."/>
            <person name="Douillard F.P."/>
            <person name="Paul Ross R."/>
            <person name="Yang R."/>
            <person name="Briner A.E."/>
            <person name="Felis G.E."/>
            <person name="de Vos W.M."/>
            <person name="Barrangou R."/>
            <person name="Klaenhammer T.R."/>
            <person name="Caufield P.W."/>
            <person name="Cui Y."/>
            <person name="Zhang H."/>
            <person name="O'Toole P.W."/>
        </authorList>
    </citation>
    <scope>NUCLEOTIDE SEQUENCE [LARGE SCALE GENOMIC DNA]</scope>
    <source>
        <strain evidence="1 2">DSM 19909</strain>
    </source>
</reference>
<organism evidence="1 2">
    <name type="scientific">Secundilactobacillus odoratitofui DSM 19909 = JCM 15043</name>
    <dbReference type="NCBI Taxonomy" id="1423776"/>
    <lineage>
        <taxon>Bacteria</taxon>
        <taxon>Bacillati</taxon>
        <taxon>Bacillota</taxon>
        <taxon>Bacilli</taxon>
        <taxon>Lactobacillales</taxon>
        <taxon>Lactobacillaceae</taxon>
        <taxon>Secundilactobacillus</taxon>
    </lineage>
</organism>
<dbReference type="STRING" id="1423776.FD04_GL002247"/>